<evidence type="ECO:0000259" key="1">
    <source>
        <dbReference type="PROSITE" id="PS51819"/>
    </source>
</evidence>
<dbReference type="PROSITE" id="PS51819">
    <property type="entry name" value="VOC"/>
    <property type="match status" value="1"/>
</dbReference>
<dbReference type="PANTHER" id="PTHR36437">
    <property type="entry name" value="GLYOXALASE/BLEOMYCIN RESISTANCE PROTEIN/DIOXYGENASE"/>
    <property type="match status" value="1"/>
</dbReference>
<gene>
    <name evidence="2" type="ORF">GCM10009765_11410</name>
</gene>
<name>A0ABN2G1F3_9ACTN</name>
<dbReference type="InterPro" id="IPR004360">
    <property type="entry name" value="Glyas_Fos-R_dOase_dom"/>
</dbReference>
<dbReference type="InterPro" id="IPR029068">
    <property type="entry name" value="Glyas_Bleomycin-R_OHBP_Dase"/>
</dbReference>
<dbReference type="RefSeq" id="WP_344307790.1">
    <property type="nucleotide sequence ID" value="NZ_BAAANY010000004.1"/>
</dbReference>
<keyword evidence="3" id="KW-1185">Reference proteome</keyword>
<organism evidence="2 3">
    <name type="scientific">Fodinicola feengrottensis</name>
    <dbReference type="NCBI Taxonomy" id="435914"/>
    <lineage>
        <taxon>Bacteria</taxon>
        <taxon>Bacillati</taxon>
        <taxon>Actinomycetota</taxon>
        <taxon>Actinomycetes</taxon>
        <taxon>Mycobacteriales</taxon>
        <taxon>Fodinicola</taxon>
    </lineage>
</organism>
<sequence>MTGFHFTDIPPVAISVRDQQRAVDFYVGVLGFQKRMDVPLGQLGGRWITVGPAESVAAISLVAATDHAPSGGDTGIRLAAADAAAAHRRLADRGVEVAELLKWDGIPPMFSFRDPDGNRLVIIEKPTR</sequence>
<reference evidence="2 3" key="1">
    <citation type="journal article" date="2019" name="Int. J. Syst. Evol. Microbiol.">
        <title>The Global Catalogue of Microorganisms (GCM) 10K type strain sequencing project: providing services to taxonomists for standard genome sequencing and annotation.</title>
        <authorList>
            <consortium name="The Broad Institute Genomics Platform"/>
            <consortium name="The Broad Institute Genome Sequencing Center for Infectious Disease"/>
            <person name="Wu L."/>
            <person name="Ma J."/>
        </authorList>
    </citation>
    <scope>NUCLEOTIDE SEQUENCE [LARGE SCALE GENOMIC DNA]</scope>
    <source>
        <strain evidence="2 3">JCM 14718</strain>
    </source>
</reference>
<dbReference type="SUPFAM" id="SSF54593">
    <property type="entry name" value="Glyoxalase/Bleomycin resistance protein/Dihydroxybiphenyl dioxygenase"/>
    <property type="match status" value="1"/>
</dbReference>
<evidence type="ECO:0000313" key="3">
    <source>
        <dbReference type="Proteomes" id="UP001500618"/>
    </source>
</evidence>
<comment type="caution">
    <text evidence="2">The sequence shown here is derived from an EMBL/GenBank/DDBJ whole genome shotgun (WGS) entry which is preliminary data.</text>
</comment>
<proteinExistence type="predicted"/>
<feature type="domain" description="VOC" evidence="1">
    <location>
        <begin position="8"/>
        <end position="125"/>
    </location>
</feature>
<evidence type="ECO:0000313" key="2">
    <source>
        <dbReference type="EMBL" id="GAA1663665.1"/>
    </source>
</evidence>
<protein>
    <submittedName>
        <fullName evidence="2">VOC family protein</fullName>
    </submittedName>
</protein>
<dbReference type="Gene3D" id="3.10.180.10">
    <property type="entry name" value="2,3-Dihydroxybiphenyl 1,2-Dioxygenase, domain 1"/>
    <property type="match status" value="1"/>
</dbReference>
<dbReference type="Proteomes" id="UP001500618">
    <property type="component" value="Unassembled WGS sequence"/>
</dbReference>
<dbReference type="Pfam" id="PF00903">
    <property type="entry name" value="Glyoxalase"/>
    <property type="match status" value="1"/>
</dbReference>
<accession>A0ABN2G1F3</accession>
<dbReference type="InterPro" id="IPR037523">
    <property type="entry name" value="VOC_core"/>
</dbReference>
<dbReference type="PANTHER" id="PTHR36437:SF2">
    <property type="entry name" value="GLYOXALASE_BLEOMYCIN RESISTANCE PROTEIN_DIOXYGENASE"/>
    <property type="match status" value="1"/>
</dbReference>
<dbReference type="EMBL" id="BAAANY010000004">
    <property type="protein sequence ID" value="GAA1663665.1"/>
    <property type="molecule type" value="Genomic_DNA"/>
</dbReference>